<keyword evidence="1" id="KW-0472">Membrane</keyword>
<dbReference type="EMBL" id="WVUK01000058">
    <property type="protein sequence ID" value="KAF7491999.1"/>
    <property type="molecule type" value="Genomic_DNA"/>
</dbReference>
<evidence type="ECO:0000313" key="4">
    <source>
        <dbReference type="Proteomes" id="UP000070412"/>
    </source>
</evidence>
<protein>
    <recommendedName>
        <fullName evidence="5">Gustatory receptor</fullName>
    </recommendedName>
</protein>
<evidence type="ECO:0000256" key="1">
    <source>
        <dbReference type="SAM" id="Phobius"/>
    </source>
</evidence>
<proteinExistence type="predicted"/>
<gene>
    <name evidence="2" type="ORF">SSS_5816</name>
</gene>
<organism evidence="2">
    <name type="scientific">Sarcoptes scabiei</name>
    <name type="common">Itch mite</name>
    <name type="synonym">Acarus scabiei</name>
    <dbReference type="NCBI Taxonomy" id="52283"/>
    <lineage>
        <taxon>Eukaryota</taxon>
        <taxon>Metazoa</taxon>
        <taxon>Ecdysozoa</taxon>
        <taxon>Arthropoda</taxon>
        <taxon>Chelicerata</taxon>
        <taxon>Arachnida</taxon>
        <taxon>Acari</taxon>
        <taxon>Acariformes</taxon>
        <taxon>Sarcoptiformes</taxon>
        <taxon>Astigmata</taxon>
        <taxon>Psoroptidia</taxon>
        <taxon>Sarcoptoidea</taxon>
        <taxon>Sarcoptidae</taxon>
        <taxon>Sarcoptinae</taxon>
        <taxon>Sarcoptes</taxon>
    </lineage>
</organism>
<sequence length="418" mass="50551">MDLTEWLPYKISNLRETFEIYFKFIKLYTFRVEYTMKEYYERKINLNLSNSKILIRQSLIGWIVCSFLWILFLWPDCPYIIHSNYVSSKIQIDGFYTIFAYTSIVIMLLEMMCYQALYAILNYDLYFNDVMRKLLRFDDRHLKPKSKRFLLIYFVYFGYLSGTVYRFFYAFLSIVYVCILLQFIYDFLRGIFTMIQMILSFILWLCFFDHVIFITGELFTVMFSFAFTCDFMLIRLKELAESPAWKTIRKGLVWNYPQQFRLKYSEIFYDITTINRTFRDFFFIVETVSKTTIVYAVILYSKQTEFNIAFVFIFSLLIITFLVTSTLYARVSFLYTYNDILGKYSTCWNANLQFILNRQQQNRKPLRFLNQTTKYPTKLLRDRIRSNLFIQALTVNPIGFSCGRDFYITRNKSVEFSL</sequence>
<keyword evidence="4" id="KW-1185">Reference proteome</keyword>
<evidence type="ECO:0000313" key="2">
    <source>
        <dbReference type="EMBL" id="KAF7491999.1"/>
    </source>
</evidence>
<name>A0A834VEC2_SARSC</name>
<feature type="transmembrane region" description="Helical" evidence="1">
    <location>
        <begin position="281"/>
        <end position="300"/>
    </location>
</feature>
<accession>A0A834VEC2</accession>
<feature type="transmembrane region" description="Helical" evidence="1">
    <location>
        <begin position="94"/>
        <end position="125"/>
    </location>
</feature>
<feature type="transmembrane region" description="Helical" evidence="1">
    <location>
        <begin position="146"/>
        <end position="162"/>
    </location>
</feature>
<feature type="transmembrane region" description="Helical" evidence="1">
    <location>
        <begin position="218"/>
        <end position="236"/>
    </location>
</feature>
<reference evidence="3" key="3">
    <citation type="submission" date="2022-06" db="UniProtKB">
        <authorList>
            <consortium name="EnsemblMetazoa"/>
        </authorList>
    </citation>
    <scope>IDENTIFICATION</scope>
</reference>
<reference evidence="4" key="1">
    <citation type="journal article" date="2020" name="PLoS Negl. Trop. Dis.">
        <title>High-quality nuclear genome for Sarcoptes scabiei-A critical resource for a neglected parasite.</title>
        <authorList>
            <person name="Korhonen P.K."/>
            <person name="Gasser R.B."/>
            <person name="Ma G."/>
            <person name="Wang T."/>
            <person name="Stroehlein A.J."/>
            <person name="Young N.D."/>
            <person name="Ang C.S."/>
            <person name="Fernando D.D."/>
            <person name="Lu H.C."/>
            <person name="Taylor S."/>
            <person name="Reynolds S.L."/>
            <person name="Mofiz E."/>
            <person name="Najaraj S.H."/>
            <person name="Gowda H."/>
            <person name="Madugundu A."/>
            <person name="Renuse S."/>
            <person name="Holt D."/>
            <person name="Pandey A."/>
            <person name="Papenfuss A.T."/>
            <person name="Fischer K."/>
        </authorList>
    </citation>
    <scope>NUCLEOTIDE SEQUENCE [LARGE SCALE GENOMIC DNA]</scope>
</reference>
<evidence type="ECO:0000313" key="3">
    <source>
        <dbReference type="EnsemblMetazoa" id="KAF7491999.1"/>
    </source>
</evidence>
<feature type="transmembrane region" description="Helical" evidence="1">
    <location>
        <begin position="192"/>
        <end position="212"/>
    </location>
</feature>
<feature type="transmembrane region" description="Helical" evidence="1">
    <location>
        <begin position="306"/>
        <end position="329"/>
    </location>
</feature>
<reference evidence="2" key="2">
    <citation type="submission" date="2020-01" db="EMBL/GenBank/DDBJ databases">
        <authorList>
            <person name="Korhonen P.K.K."/>
            <person name="Guangxu M.G."/>
            <person name="Wang T.W."/>
            <person name="Stroehlein A.J.S."/>
            <person name="Young N.D."/>
            <person name="Ang C.-S.A."/>
            <person name="Fernando D.W.F."/>
            <person name="Lu H.L."/>
            <person name="Taylor S.T."/>
            <person name="Ehtesham M.E.M."/>
            <person name="Najaraj S.H.N."/>
            <person name="Harsha G.H.G."/>
            <person name="Madugundu A.M."/>
            <person name="Renuse S.R."/>
            <person name="Holt D.H."/>
            <person name="Pandey A.P."/>
            <person name="Papenfuss A.P."/>
            <person name="Gasser R.B.G."/>
            <person name="Fischer K.F."/>
        </authorList>
    </citation>
    <scope>NUCLEOTIDE SEQUENCE</scope>
    <source>
        <strain evidence="2">SSS_KF_BRIS2020</strain>
    </source>
</reference>
<keyword evidence="1" id="KW-1133">Transmembrane helix</keyword>
<keyword evidence="1" id="KW-0812">Transmembrane</keyword>
<dbReference type="Proteomes" id="UP000070412">
    <property type="component" value="Unassembled WGS sequence"/>
</dbReference>
<dbReference type="OrthoDB" id="10660846at2759"/>
<evidence type="ECO:0008006" key="5">
    <source>
        <dbReference type="Google" id="ProtNLM"/>
    </source>
</evidence>
<dbReference type="EnsemblMetazoa" id="SSS_5816s_mrna">
    <property type="protein sequence ID" value="KAF7491999.1"/>
    <property type="gene ID" value="SSS_5816"/>
</dbReference>
<feature type="transmembrane region" description="Helical" evidence="1">
    <location>
        <begin position="53"/>
        <end position="74"/>
    </location>
</feature>
<dbReference type="AlphaFoldDB" id="A0A834VEC2"/>